<name>A0A437PR28_9BACT</name>
<dbReference type="OrthoDB" id="826619at2"/>
<sequence length="147" mass="16546">MKARLFLLLFTFGIISCENKQKETPSSTESSIPIELQPTLEKKPQMVFDQPSVYLGKVKEGDSLFHTFHFKNRGNLPLKIISVNTSCGCTSTKWSKDVIQPGKKGYIRIKFNSLGRIGKNSKTITAYCNTLPMDNQVSFKLDVLPNN</sequence>
<comment type="caution">
    <text evidence="1">The sequence shown here is derived from an EMBL/GenBank/DDBJ whole genome shotgun (WGS) entry which is preliminary data.</text>
</comment>
<dbReference type="Gene3D" id="2.60.40.10">
    <property type="entry name" value="Immunoglobulins"/>
    <property type="match status" value="1"/>
</dbReference>
<dbReference type="PANTHER" id="PTHR37833:SF1">
    <property type="entry name" value="SIGNAL PEPTIDE PROTEIN"/>
    <property type="match status" value="1"/>
</dbReference>
<protein>
    <submittedName>
        <fullName evidence="1">DUF1573 domain-containing protein</fullName>
    </submittedName>
</protein>
<dbReference type="RefSeq" id="WP_127803685.1">
    <property type="nucleotide sequence ID" value="NZ_SACY01000003.1"/>
</dbReference>
<dbReference type="PANTHER" id="PTHR37833">
    <property type="entry name" value="LIPOPROTEIN-RELATED"/>
    <property type="match status" value="1"/>
</dbReference>
<gene>
    <name evidence="1" type="ORF">EOJ36_06780</name>
</gene>
<dbReference type="PROSITE" id="PS51257">
    <property type="entry name" value="PROKAR_LIPOPROTEIN"/>
    <property type="match status" value="1"/>
</dbReference>
<keyword evidence="2" id="KW-1185">Reference proteome</keyword>
<evidence type="ECO:0000313" key="2">
    <source>
        <dbReference type="Proteomes" id="UP000282832"/>
    </source>
</evidence>
<evidence type="ECO:0000313" key="1">
    <source>
        <dbReference type="EMBL" id="RVU24713.1"/>
    </source>
</evidence>
<dbReference type="InterPro" id="IPR013783">
    <property type="entry name" value="Ig-like_fold"/>
</dbReference>
<dbReference type="EMBL" id="SACY01000003">
    <property type="protein sequence ID" value="RVU24713.1"/>
    <property type="molecule type" value="Genomic_DNA"/>
</dbReference>
<dbReference type="Proteomes" id="UP000282832">
    <property type="component" value="Unassembled WGS sequence"/>
</dbReference>
<dbReference type="InterPro" id="IPR011467">
    <property type="entry name" value="DUF1573"/>
</dbReference>
<proteinExistence type="predicted"/>
<organism evidence="1 2">
    <name type="scientific">Sandaracinomonas limnophila</name>
    <dbReference type="NCBI Taxonomy" id="1862386"/>
    <lineage>
        <taxon>Bacteria</taxon>
        <taxon>Pseudomonadati</taxon>
        <taxon>Bacteroidota</taxon>
        <taxon>Cytophagia</taxon>
        <taxon>Cytophagales</taxon>
        <taxon>Flectobacillaceae</taxon>
        <taxon>Sandaracinomonas</taxon>
    </lineage>
</organism>
<accession>A0A437PR28</accession>
<reference evidence="1 2" key="1">
    <citation type="submission" date="2019-01" db="EMBL/GenBank/DDBJ databases">
        <authorList>
            <person name="Chen W.-M."/>
        </authorList>
    </citation>
    <scope>NUCLEOTIDE SEQUENCE [LARGE SCALE GENOMIC DNA]</scope>
    <source>
        <strain evidence="1 2">FSY-15</strain>
    </source>
</reference>
<dbReference type="Pfam" id="PF07610">
    <property type="entry name" value="DUF1573"/>
    <property type="match status" value="1"/>
</dbReference>
<dbReference type="AlphaFoldDB" id="A0A437PR28"/>